<dbReference type="Proteomes" id="UP000229433">
    <property type="component" value="Unassembled WGS sequence"/>
</dbReference>
<evidence type="ECO:0000256" key="1">
    <source>
        <dbReference type="ARBA" id="ARBA00009865"/>
    </source>
</evidence>
<dbReference type="OrthoDB" id="273314at2"/>
<feature type="chain" id="PRO_5013652761" evidence="5">
    <location>
        <begin position="27"/>
        <end position="536"/>
    </location>
</feature>
<organism evidence="6 7">
    <name type="scientific">Leeuwenhoekiella nanhaiensis</name>
    <dbReference type="NCBI Taxonomy" id="1655491"/>
    <lineage>
        <taxon>Bacteria</taxon>
        <taxon>Pseudomonadati</taxon>
        <taxon>Bacteroidota</taxon>
        <taxon>Flavobacteriia</taxon>
        <taxon>Flavobacteriales</taxon>
        <taxon>Flavobacteriaceae</taxon>
        <taxon>Leeuwenhoekiella</taxon>
    </lineage>
</organism>
<proteinExistence type="inferred from homology"/>
<evidence type="ECO:0000313" key="6">
    <source>
        <dbReference type="EMBL" id="PHQ29852.1"/>
    </source>
</evidence>
<keyword evidence="3 4" id="KW-0326">Glycosidase</keyword>
<dbReference type="RefSeq" id="WP_099645694.1">
    <property type="nucleotide sequence ID" value="NZ_KZ319289.1"/>
</dbReference>
<keyword evidence="7" id="KW-1185">Reference proteome</keyword>
<dbReference type="PANTHER" id="PTHR22925:SF3">
    <property type="entry name" value="GLYCOSYL HYDROLASE FAMILY PROTEIN 43"/>
    <property type="match status" value="1"/>
</dbReference>
<comment type="caution">
    <text evidence="6">The sequence shown here is derived from an EMBL/GenBank/DDBJ whole genome shotgun (WGS) entry which is preliminary data.</text>
</comment>
<sequence>MLKLYCFRLEKVIFFIGLFQFSSSYAQNQTITNDSFWETVEGQPIYSQGGGIFQFRDSQSGSPKYYWYGVHYAEAETYRDDPSVTLERNHFKGVTCYTSTDLVNWTFEKQVLTPEAVNYDSNPTWLGRMGVAYVAEIDQYALFIQHGKNVMIALADSPLGDFKVHRHIDMTGRIGTPNTGDQTVFTDPNTGKSYLVYSYGQGRNKIYVSEIGVRDGKVDLLDLTEIFRGASREGNCMFKYKDKYYMAASNIYGWDGSLAYYLVADDIRGPYKPTNEMLIMPGSEQDYAHVSQTGFFYTLKGSKEETVLFCGDRWAEFAGNGLGYNQWVPLSFKEDVPHFNSLHAWNLDAVTGNWTVAKTNNYVKNGSFEADRRHIPSNNKPVQEQLLGWHTEIIKGNKIATNDPSSPVLNYFNTREDRKQVVGEKSLNISDSVPFERRITQEISSTEFVDLPDGNYTLSLKIKNNSRFEQLKLYASSGGQTFEIHLDDEHPEWIPVTLESVNVRDGKVTVGIYAKGQNGTSAQIDDVRLEMGAIRR</sequence>
<comment type="similarity">
    <text evidence="1 4">Belongs to the glycosyl hydrolase 43 family.</text>
</comment>
<evidence type="ECO:0000256" key="4">
    <source>
        <dbReference type="RuleBase" id="RU361187"/>
    </source>
</evidence>
<name>A0A2G1VSV0_9FLAO</name>
<dbReference type="Gene3D" id="2.60.120.260">
    <property type="entry name" value="Galactose-binding domain-like"/>
    <property type="match status" value="1"/>
</dbReference>
<dbReference type="InterPro" id="IPR006710">
    <property type="entry name" value="Glyco_hydro_43"/>
</dbReference>
<feature type="signal peptide" evidence="5">
    <location>
        <begin position="1"/>
        <end position="26"/>
    </location>
</feature>
<dbReference type="EMBL" id="NQXA01000003">
    <property type="protein sequence ID" value="PHQ29852.1"/>
    <property type="molecule type" value="Genomic_DNA"/>
</dbReference>
<gene>
    <name evidence="6" type="ORF">CJ305_07740</name>
</gene>
<accession>A0A2G1VSV0</accession>
<evidence type="ECO:0000313" key="7">
    <source>
        <dbReference type="Proteomes" id="UP000229433"/>
    </source>
</evidence>
<dbReference type="GO" id="GO:0004553">
    <property type="term" value="F:hydrolase activity, hydrolyzing O-glycosyl compounds"/>
    <property type="evidence" value="ECO:0007669"/>
    <property type="project" value="InterPro"/>
</dbReference>
<evidence type="ECO:0000256" key="2">
    <source>
        <dbReference type="ARBA" id="ARBA00022801"/>
    </source>
</evidence>
<protein>
    <submittedName>
        <fullName evidence="6">Beta-xylosidase</fullName>
    </submittedName>
</protein>
<dbReference type="PANTHER" id="PTHR22925">
    <property type="entry name" value="GLYCOSYL HYDROLASE 43 FAMILY MEMBER"/>
    <property type="match status" value="1"/>
</dbReference>
<keyword evidence="5" id="KW-0732">Signal</keyword>
<reference evidence="6 7" key="1">
    <citation type="submission" date="2017-08" db="EMBL/GenBank/DDBJ databases">
        <title>The whole genome shortgun sequences of strain Leeuwenhoekiella nanhaiensis G18 from the South China Sea.</title>
        <authorList>
            <person name="Liu Q."/>
        </authorList>
    </citation>
    <scope>NUCLEOTIDE SEQUENCE [LARGE SCALE GENOMIC DNA]</scope>
    <source>
        <strain evidence="6 7">G18</strain>
    </source>
</reference>
<dbReference type="CDD" id="cd18823">
    <property type="entry name" value="GH43_RcAra43A-like"/>
    <property type="match status" value="1"/>
</dbReference>
<dbReference type="InterPro" id="IPR023296">
    <property type="entry name" value="Glyco_hydro_beta-prop_sf"/>
</dbReference>
<dbReference type="Pfam" id="PF04616">
    <property type="entry name" value="Glyco_hydro_43"/>
    <property type="match status" value="1"/>
</dbReference>
<evidence type="ECO:0000256" key="5">
    <source>
        <dbReference type="SAM" id="SignalP"/>
    </source>
</evidence>
<dbReference type="Gene3D" id="2.115.10.20">
    <property type="entry name" value="Glycosyl hydrolase domain, family 43"/>
    <property type="match status" value="1"/>
</dbReference>
<dbReference type="GO" id="GO:0005975">
    <property type="term" value="P:carbohydrate metabolic process"/>
    <property type="evidence" value="ECO:0007669"/>
    <property type="project" value="InterPro"/>
</dbReference>
<dbReference type="SUPFAM" id="SSF75005">
    <property type="entry name" value="Arabinanase/levansucrase/invertase"/>
    <property type="match status" value="1"/>
</dbReference>
<evidence type="ECO:0000256" key="3">
    <source>
        <dbReference type="ARBA" id="ARBA00023295"/>
    </source>
</evidence>
<keyword evidence="2 4" id="KW-0378">Hydrolase</keyword>
<dbReference type="AlphaFoldDB" id="A0A2G1VSV0"/>